<reference evidence="1 2" key="1">
    <citation type="submission" date="2016-12" db="EMBL/GenBank/DDBJ databases">
        <title>The genomes of Aspergillus section Nigri reveals drivers in fungal speciation.</title>
        <authorList>
            <consortium name="DOE Joint Genome Institute"/>
            <person name="Vesth T.C."/>
            <person name="Nybo J."/>
            <person name="Theobald S."/>
            <person name="Brandl J."/>
            <person name="Frisvad J.C."/>
            <person name="Nielsen K.F."/>
            <person name="Lyhne E.K."/>
            <person name="Kogle M.E."/>
            <person name="Kuo A."/>
            <person name="Riley R."/>
            <person name="Clum A."/>
            <person name="Nolan M."/>
            <person name="Lipzen A."/>
            <person name="Salamov A."/>
            <person name="Henrissat B."/>
            <person name="Wiebenga A."/>
            <person name="De Vries R.P."/>
            <person name="Grigoriev I.V."/>
            <person name="Mortensen U.H."/>
            <person name="Andersen M.R."/>
            <person name="Baker S.E."/>
        </authorList>
    </citation>
    <scope>NUCLEOTIDE SEQUENCE [LARGE SCALE GENOMIC DNA]</scope>
    <source>
        <strain evidence="1 2">IBT 23096</strain>
    </source>
</reference>
<dbReference type="Proteomes" id="UP000234275">
    <property type="component" value="Unassembled WGS sequence"/>
</dbReference>
<comment type="caution">
    <text evidence="1">The sequence shown here is derived from an EMBL/GenBank/DDBJ whole genome shotgun (WGS) entry which is preliminary data.</text>
</comment>
<dbReference type="PANTHER" id="PTHR37535">
    <property type="entry name" value="FLUG DOMAIN PROTEIN"/>
    <property type="match status" value="1"/>
</dbReference>
<evidence type="ECO:0000313" key="1">
    <source>
        <dbReference type="EMBL" id="PLB47852.1"/>
    </source>
</evidence>
<dbReference type="GeneID" id="36560018"/>
<dbReference type="OrthoDB" id="4509084at2759"/>
<proteinExistence type="predicted"/>
<dbReference type="STRING" id="1392250.A0A2I2G4Q4"/>
<dbReference type="Pfam" id="PF11917">
    <property type="entry name" value="DUF3435"/>
    <property type="match status" value="1"/>
</dbReference>
<dbReference type="InterPro" id="IPR021842">
    <property type="entry name" value="DUF3435"/>
</dbReference>
<dbReference type="PANTHER" id="PTHR37535:SF2">
    <property type="entry name" value="FINGER DOMAIN PROTEIN, PUTATIVE (AFU_ORTHOLOGUE AFUA_6G09300)-RELATED"/>
    <property type="match status" value="1"/>
</dbReference>
<protein>
    <submittedName>
        <fullName evidence="1">Uncharacterized protein</fullName>
    </submittedName>
</protein>
<dbReference type="VEuPathDB" id="FungiDB:P170DRAFT_465391"/>
<sequence>MSKEMDEAVRTGIRHLINKRGLNKQLRASAPVYIKDMVPFNETILQTREKRFHLGFQRIILCLYNTIRLFTVNRKQAILYLQFKHLQLSLQQDPRGGPPVPIIELEP</sequence>
<dbReference type="RefSeq" id="XP_024703154.1">
    <property type="nucleotide sequence ID" value="XM_024852320.1"/>
</dbReference>
<dbReference type="EMBL" id="MSFO01000005">
    <property type="protein sequence ID" value="PLB47852.1"/>
    <property type="molecule type" value="Genomic_DNA"/>
</dbReference>
<organism evidence="1 2">
    <name type="scientific">Aspergillus steynii IBT 23096</name>
    <dbReference type="NCBI Taxonomy" id="1392250"/>
    <lineage>
        <taxon>Eukaryota</taxon>
        <taxon>Fungi</taxon>
        <taxon>Dikarya</taxon>
        <taxon>Ascomycota</taxon>
        <taxon>Pezizomycotina</taxon>
        <taxon>Eurotiomycetes</taxon>
        <taxon>Eurotiomycetidae</taxon>
        <taxon>Eurotiales</taxon>
        <taxon>Aspergillaceae</taxon>
        <taxon>Aspergillus</taxon>
        <taxon>Aspergillus subgen. Circumdati</taxon>
    </lineage>
</organism>
<evidence type="ECO:0000313" key="2">
    <source>
        <dbReference type="Proteomes" id="UP000234275"/>
    </source>
</evidence>
<accession>A0A2I2G4Q4</accession>
<keyword evidence="2" id="KW-1185">Reference proteome</keyword>
<dbReference type="AlphaFoldDB" id="A0A2I2G4Q4"/>
<gene>
    <name evidence="1" type="ORF">P170DRAFT_465391</name>
</gene>
<name>A0A2I2G4Q4_9EURO</name>